<dbReference type="Proteomes" id="UP000671828">
    <property type="component" value="Chromosome"/>
</dbReference>
<evidence type="ECO:0000313" key="5">
    <source>
        <dbReference type="Proteomes" id="UP001195724"/>
    </source>
</evidence>
<name>A0A8T8HWI6_9PSEU</name>
<dbReference type="Proteomes" id="UP001195724">
    <property type="component" value="Unassembled WGS sequence"/>
</dbReference>
<evidence type="ECO:0000256" key="1">
    <source>
        <dbReference type="SAM" id="SignalP"/>
    </source>
</evidence>
<reference evidence="3" key="2">
    <citation type="submission" date="2021-04" db="EMBL/GenBank/DDBJ databases">
        <title>Saccharothrix algeriensis WGS.</title>
        <authorList>
            <person name="Stuskova K."/>
            <person name="Hakalova E."/>
            <person name="Tebbal A.B."/>
            <person name="Eichmeier A."/>
        </authorList>
    </citation>
    <scope>NUCLEOTIDE SEQUENCE</scope>
    <source>
        <strain evidence="3">NRRL B-24137</strain>
    </source>
</reference>
<organism evidence="3 4">
    <name type="scientific">Saccharothrix algeriensis</name>
    <dbReference type="NCBI Taxonomy" id="173560"/>
    <lineage>
        <taxon>Bacteria</taxon>
        <taxon>Bacillati</taxon>
        <taxon>Actinomycetota</taxon>
        <taxon>Actinomycetes</taxon>
        <taxon>Pseudonocardiales</taxon>
        <taxon>Pseudonocardiaceae</taxon>
        <taxon>Saccharothrix</taxon>
    </lineage>
</organism>
<dbReference type="EMBL" id="JAFBCL010000001">
    <property type="protein sequence ID" value="MBM7814441.1"/>
    <property type="molecule type" value="Genomic_DNA"/>
</dbReference>
<evidence type="ECO:0000313" key="4">
    <source>
        <dbReference type="Proteomes" id="UP000671828"/>
    </source>
</evidence>
<accession>A0A8T8HWI6</accession>
<protein>
    <submittedName>
        <fullName evidence="3">ABC transporter substrate-binding protein</fullName>
    </submittedName>
</protein>
<gene>
    <name evidence="3" type="ORF">J7S33_27475</name>
    <name evidence="2" type="ORF">JOE68_005306</name>
</gene>
<evidence type="ECO:0000313" key="2">
    <source>
        <dbReference type="EMBL" id="MBM7814441.1"/>
    </source>
</evidence>
<feature type="signal peptide" evidence="1">
    <location>
        <begin position="1"/>
        <end position="24"/>
    </location>
</feature>
<dbReference type="PROSITE" id="PS51257">
    <property type="entry name" value="PROKAR_LIPOPROTEIN"/>
    <property type="match status" value="1"/>
</dbReference>
<keyword evidence="1" id="KW-0732">Signal</keyword>
<reference evidence="2 5" key="1">
    <citation type="submission" date="2021-01" db="EMBL/GenBank/DDBJ databases">
        <title>Sequencing the genomes of 1000 actinobacteria strains.</title>
        <authorList>
            <person name="Klenk H.-P."/>
        </authorList>
    </citation>
    <scope>NUCLEOTIDE SEQUENCE [LARGE SCALE GENOMIC DNA]</scope>
    <source>
        <strain evidence="2 5">DSM 44581</strain>
    </source>
</reference>
<dbReference type="EMBL" id="CP072788">
    <property type="protein sequence ID" value="QTR02741.1"/>
    <property type="molecule type" value="Genomic_DNA"/>
</dbReference>
<dbReference type="RefSeq" id="WP_204844997.1">
    <property type="nucleotide sequence ID" value="NZ_JAFBCL010000001.1"/>
</dbReference>
<proteinExistence type="predicted"/>
<evidence type="ECO:0000313" key="3">
    <source>
        <dbReference type="EMBL" id="QTR02741.1"/>
    </source>
</evidence>
<keyword evidence="5" id="KW-1185">Reference proteome</keyword>
<dbReference type="AlphaFoldDB" id="A0A8T8HWI6"/>
<feature type="chain" id="PRO_5038799477" evidence="1">
    <location>
        <begin position="25"/>
        <end position="382"/>
    </location>
</feature>
<sequence length="382" mass="41123">MGEMRTAKAFAAVALLFATACSGAQEPVAATAPLAAPGDRAYLRGTCPDRVVIQTNWWPQAEYGALYRLLGDDARPDADRKSVSGALVSGGVDTGVTLEVRSGGPATSFTPAAKTLFVDDSVLLGGADLDQVAQVSGEQPVQSVFAPMDASPVVLMWDPETYPGFGSVRDVGRSDARVLYFPGSVYVDYLTGAGVLKKDQVEGSYDGTPARFVAEGGKVVQQGYITNEVFQYEHEIPQWRKKVGYAFVEDAGYPNYVETMAIRADRKAELSPCLRKLVPMLQQAAVEYVADPAGTNRLITRLVEDYNAYPYSLERAAYAAEAMKRHEVMGNGANAVIGDFDTDRVRRLTEIVRPIFAGQGATVPEDAQLATNEFLDPAIGVE</sequence>